<evidence type="ECO:0000256" key="1">
    <source>
        <dbReference type="SAM" id="Phobius"/>
    </source>
</evidence>
<name>A0A6G0XAK9_9STRA</name>
<evidence type="ECO:0000313" key="3">
    <source>
        <dbReference type="Proteomes" id="UP000481153"/>
    </source>
</evidence>
<feature type="transmembrane region" description="Helical" evidence="1">
    <location>
        <begin position="45"/>
        <end position="65"/>
    </location>
</feature>
<reference evidence="2 3" key="1">
    <citation type="submission" date="2019-07" db="EMBL/GenBank/DDBJ databases">
        <title>Genomics analysis of Aphanomyces spp. identifies a new class of oomycete effector associated with host adaptation.</title>
        <authorList>
            <person name="Gaulin E."/>
        </authorList>
    </citation>
    <scope>NUCLEOTIDE SEQUENCE [LARGE SCALE GENOMIC DNA]</scope>
    <source>
        <strain evidence="2 3">ATCC 201684</strain>
    </source>
</reference>
<protein>
    <submittedName>
        <fullName evidence="2">Uncharacterized protein</fullName>
    </submittedName>
</protein>
<dbReference type="Proteomes" id="UP000481153">
    <property type="component" value="Unassembled WGS sequence"/>
</dbReference>
<organism evidence="2 3">
    <name type="scientific">Aphanomyces euteiches</name>
    <dbReference type="NCBI Taxonomy" id="100861"/>
    <lineage>
        <taxon>Eukaryota</taxon>
        <taxon>Sar</taxon>
        <taxon>Stramenopiles</taxon>
        <taxon>Oomycota</taxon>
        <taxon>Saprolegniomycetes</taxon>
        <taxon>Saprolegniales</taxon>
        <taxon>Verrucalvaceae</taxon>
        <taxon>Aphanomyces</taxon>
    </lineage>
</organism>
<dbReference type="EMBL" id="VJMJ01000085">
    <property type="protein sequence ID" value="KAF0736961.1"/>
    <property type="molecule type" value="Genomic_DNA"/>
</dbReference>
<keyword evidence="1" id="KW-1133">Transmembrane helix</keyword>
<feature type="transmembrane region" description="Helical" evidence="1">
    <location>
        <begin position="141"/>
        <end position="160"/>
    </location>
</feature>
<sequence length="260" mass="29763">MLWVNYVIGGFEAVVIVASLWVLCRFPPTENESYHSSYALRPAPTVFKQLFYVGCLVGFLAVLVADIWDTDGYCLNSYSVWTFCLQIIYWSWSLQDPKCKSRGRLILFDVVLSTSMLVTLVVWLVLYPIAGDSRNDIYWNWISWGQHGINTGLLFVEFLWSDTRTVGWSTGALVTLFPAIYAVYAWCLHTMHPDQEWVYPFLRMDVPLAPLWYLALLGAHVALFATVACMAACKVRAIEETPERIHLLAHKEIHVQIRST</sequence>
<dbReference type="VEuPathDB" id="FungiDB:AeMF1_015409"/>
<proteinExistence type="predicted"/>
<keyword evidence="1" id="KW-0472">Membrane</keyword>
<accession>A0A6G0XAK9</accession>
<evidence type="ECO:0000313" key="2">
    <source>
        <dbReference type="EMBL" id="KAF0736961.1"/>
    </source>
</evidence>
<feature type="transmembrane region" description="Helical" evidence="1">
    <location>
        <begin position="106"/>
        <end position="129"/>
    </location>
</feature>
<keyword evidence="1" id="KW-0812">Transmembrane</keyword>
<feature type="transmembrane region" description="Helical" evidence="1">
    <location>
        <begin position="211"/>
        <end position="233"/>
    </location>
</feature>
<comment type="caution">
    <text evidence="2">The sequence shown here is derived from an EMBL/GenBank/DDBJ whole genome shotgun (WGS) entry which is preliminary data.</text>
</comment>
<gene>
    <name evidence="2" type="ORF">Ae201684_006773</name>
</gene>
<dbReference type="AlphaFoldDB" id="A0A6G0XAK9"/>
<feature type="transmembrane region" description="Helical" evidence="1">
    <location>
        <begin position="6"/>
        <end position="24"/>
    </location>
</feature>
<keyword evidence="3" id="KW-1185">Reference proteome</keyword>
<feature type="transmembrane region" description="Helical" evidence="1">
    <location>
        <begin position="172"/>
        <end position="191"/>
    </location>
</feature>